<keyword evidence="2" id="KW-0732">Signal</keyword>
<feature type="transmembrane region" description="Helical" evidence="1">
    <location>
        <begin position="73"/>
        <end position="93"/>
    </location>
</feature>
<proteinExistence type="predicted"/>
<name>A0A291QY54_9BACT</name>
<evidence type="ECO:0000313" key="3">
    <source>
        <dbReference type="EMBL" id="ATL48794.1"/>
    </source>
</evidence>
<keyword evidence="1" id="KW-0812">Transmembrane</keyword>
<dbReference type="RefSeq" id="WP_098195167.1">
    <property type="nucleotide sequence ID" value="NZ_CP023777.1"/>
</dbReference>
<feature type="chain" id="PRO_5012945654" description="DUF4129 domain-containing protein" evidence="2">
    <location>
        <begin position="19"/>
        <end position="246"/>
    </location>
</feature>
<evidence type="ECO:0000256" key="2">
    <source>
        <dbReference type="SAM" id="SignalP"/>
    </source>
</evidence>
<gene>
    <name evidence="3" type="ORF">COR50_17390</name>
</gene>
<organism evidence="3 4">
    <name type="scientific">Chitinophaga caeni</name>
    <dbReference type="NCBI Taxonomy" id="2029983"/>
    <lineage>
        <taxon>Bacteria</taxon>
        <taxon>Pseudomonadati</taxon>
        <taxon>Bacteroidota</taxon>
        <taxon>Chitinophagia</taxon>
        <taxon>Chitinophagales</taxon>
        <taxon>Chitinophagaceae</taxon>
        <taxon>Chitinophaga</taxon>
    </lineage>
</organism>
<dbReference type="Proteomes" id="UP000220133">
    <property type="component" value="Chromosome"/>
</dbReference>
<accession>A0A291QY54</accession>
<protein>
    <recommendedName>
        <fullName evidence="5">DUF4129 domain-containing protein</fullName>
    </recommendedName>
</protein>
<keyword evidence="1" id="KW-1133">Transmembrane helix</keyword>
<dbReference type="EMBL" id="CP023777">
    <property type="protein sequence ID" value="ATL48794.1"/>
    <property type="molecule type" value="Genomic_DNA"/>
</dbReference>
<keyword evidence="1" id="KW-0472">Membrane</keyword>
<dbReference type="AlphaFoldDB" id="A0A291QY54"/>
<feature type="signal peptide" evidence="2">
    <location>
        <begin position="1"/>
        <end position="18"/>
    </location>
</feature>
<reference evidence="3 4" key="1">
    <citation type="submission" date="2017-10" db="EMBL/GenBank/DDBJ databases">
        <title>Paenichitinophaga pekingensis gen. nov., sp. nov., isolated from activated sludge.</title>
        <authorList>
            <person name="Jin D."/>
            <person name="Kong X."/>
            <person name="Deng Y."/>
            <person name="Bai Z."/>
        </authorList>
    </citation>
    <scope>NUCLEOTIDE SEQUENCE [LARGE SCALE GENOMIC DNA]</scope>
    <source>
        <strain evidence="3 4">13</strain>
    </source>
</reference>
<evidence type="ECO:0000313" key="4">
    <source>
        <dbReference type="Proteomes" id="UP000220133"/>
    </source>
</evidence>
<evidence type="ECO:0008006" key="5">
    <source>
        <dbReference type="Google" id="ProtNLM"/>
    </source>
</evidence>
<keyword evidence="4" id="KW-1185">Reference proteome</keyword>
<sequence length="246" mass="28758">MKTLLTIILTLLLSLTFAQTNGKVIANNKAVDAKPDIDTVSTTKVELLNSSFDKLVSKLTEDKKETNSIWNTLIPLLIGAGLTLIAQFAIEYWKTNKENESKKREIISKGRARTYLIAQVLKDLAMYKVHKQYYWRASQIEQDGSDSFKKHYEKGQQQRETKVRLDDNIAEYFQLVTEYSIVAKKHDHFKQYFVDIFNYVHPKSSNFSECNTKLELPMELNKEEERLNEEYKKLIELFEKIQSEMK</sequence>
<dbReference type="KEGG" id="cbae:COR50_17390"/>
<evidence type="ECO:0000256" key="1">
    <source>
        <dbReference type="SAM" id="Phobius"/>
    </source>
</evidence>